<dbReference type="KEGG" id="tau:Tola_1504"/>
<dbReference type="InterPro" id="IPR029032">
    <property type="entry name" value="AhpD-like"/>
</dbReference>
<dbReference type="GO" id="GO:0051920">
    <property type="term" value="F:peroxiredoxin activity"/>
    <property type="evidence" value="ECO:0007669"/>
    <property type="project" value="InterPro"/>
</dbReference>
<proteinExistence type="predicted"/>
<evidence type="ECO:0000313" key="2">
    <source>
        <dbReference type="EMBL" id="ACQ93117.1"/>
    </source>
</evidence>
<dbReference type="EMBL" id="CP001616">
    <property type="protein sequence ID" value="ACQ93117.1"/>
    <property type="molecule type" value="Genomic_DNA"/>
</dbReference>
<dbReference type="PANTHER" id="PTHR33570">
    <property type="entry name" value="4-CARBOXYMUCONOLACTONE DECARBOXYLASE FAMILY PROTEIN"/>
    <property type="match status" value="1"/>
</dbReference>
<dbReference type="Gene3D" id="1.20.1290.10">
    <property type="entry name" value="AhpD-like"/>
    <property type="match status" value="1"/>
</dbReference>
<sequence length="211" mass="22793">MANTMSLNEKQQSIVTIAAFTASGDLDRLKKSLIEGLDAGLTVNEIKEILIQLYAYTGFPRSLNAINTFMAVLETRRSQGINDAVGQEPNPLPAHKSKSELGTEIQIALLGSPETSPALTFVPAMDAFVKEHLFADIWGRDNLDFHSRELVTIAALANLGGVNLQLRRHLNVGLNTGLTPALLTDVITVIASKVGKAAAENLREMLAESMK</sequence>
<gene>
    <name evidence="2" type="ordered locus">Tola_1504</name>
</gene>
<reference evidence="2 3" key="2">
    <citation type="journal article" date="2011" name="Stand. Genomic Sci.">
        <title>Complete genome sequence of Tolumonas auensis type strain (TA 4).</title>
        <authorList>
            <person name="Chertkov O."/>
            <person name="Copeland A."/>
            <person name="Lucas S."/>
            <person name="Lapidus A."/>
            <person name="Berry K.W."/>
            <person name="Detter J.C."/>
            <person name="Del Rio T.G."/>
            <person name="Hammon N."/>
            <person name="Dalin E."/>
            <person name="Tice H."/>
            <person name="Pitluck S."/>
            <person name="Richardson P."/>
            <person name="Bruce D."/>
            <person name="Goodwin L."/>
            <person name="Han C."/>
            <person name="Tapia R."/>
            <person name="Saunders E."/>
            <person name="Schmutz J."/>
            <person name="Brettin T."/>
            <person name="Larimer F."/>
            <person name="Land M."/>
            <person name="Hauser L."/>
            <person name="Spring S."/>
            <person name="Rohde M."/>
            <person name="Kyrpides N.C."/>
            <person name="Ivanova N."/>
            <person name="Goker M."/>
            <person name="Beller H.R."/>
            <person name="Klenk H.P."/>
            <person name="Woyke T."/>
        </authorList>
    </citation>
    <scope>NUCLEOTIDE SEQUENCE [LARGE SCALE GENOMIC DNA]</scope>
    <source>
        <strain evidence="3">DSM 9187 / TA4</strain>
    </source>
</reference>
<dbReference type="AlphaFoldDB" id="C4LEV0"/>
<dbReference type="InterPro" id="IPR052512">
    <property type="entry name" value="4CMD/NDH-1_regulator"/>
</dbReference>
<organism evidence="2 3">
    <name type="scientific">Tolumonas auensis (strain DSM 9187 / NBRC 110442 / TA 4)</name>
    <dbReference type="NCBI Taxonomy" id="595494"/>
    <lineage>
        <taxon>Bacteria</taxon>
        <taxon>Pseudomonadati</taxon>
        <taxon>Pseudomonadota</taxon>
        <taxon>Gammaproteobacteria</taxon>
        <taxon>Aeromonadales</taxon>
        <taxon>Aeromonadaceae</taxon>
        <taxon>Tolumonas</taxon>
    </lineage>
</organism>
<dbReference type="Proteomes" id="UP000009073">
    <property type="component" value="Chromosome"/>
</dbReference>
<dbReference type="PANTHER" id="PTHR33570:SF2">
    <property type="entry name" value="CARBOXYMUCONOLACTONE DECARBOXYLASE-LIKE DOMAIN-CONTAINING PROTEIN"/>
    <property type="match status" value="1"/>
</dbReference>
<protein>
    <submittedName>
        <fullName evidence="2">Carboxymuconolactone decarboxylase</fullName>
    </submittedName>
</protein>
<dbReference type="InterPro" id="IPR003779">
    <property type="entry name" value="CMD-like"/>
</dbReference>
<evidence type="ECO:0000259" key="1">
    <source>
        <dbReference type="Pfam" id="PF02627"/>
    </source>
</evidence>
<evidence type="ECO:0000313" key="3">
    <source>
        <dbReference type="Proteomes" id="UP000009073"/>
    </source>
</evidence>
<keyword evidence="3" id="KW-1185">Reference proteome</keyword>
<name>C4LEV0_TOLAT</name>
<accession>C4LEV0</accession>
<dbReference type="eggNOG" id="COG0599">
    <property type="taxonomic scope" value="Bacteria"/>
</dbReference>
<reference evidence="3" key="1">
    <citation type="submission" date="2009-05" db="EMBL/GenBank/DDBJ databases">
        <title>Complete sequence of Tolumonas auensis DSM 9187.</title>
        <authorList>
            <consortium name="US DOE Joint Genome Institute"/>
            <person name="Lucas S."/>
            <person name="Copeland A."/>
            <person name="Lapidus A."/>
            <person name="Glavina del Rio T."/>
            <person name="Tice H."/>
            <person name="Bruce D."/>
            <person name="Goodwin L."/>
            <person name="Pitluck S."/>
            <person name="Chertkov O."/>
            <person name="Brettin T."/>
            <person name="Detter J.C."/>
            <person name="Han C."/>
            <person name="Larimer F."/>
            <person name="Land M."/>
            <person name="Hauser L."/>
            <person name="Kyrpides N."/>
            <person name="Mikhailova N."/>
            <person name="Spring S."/>
            <person name="Beller H."/>
        </authorList>
    </citation>
    <scope>NUCLEOTIDE SEQUENCE [LARGE SCALE GENOMIC DNA]</scope>
    <source>
        <strain evidence="3">DSM 9187 / TA4</strain>
    </source>
</reference>
<dbReference type="SUPFAM" id="SSF69118">
    <property type="entry name" value="AhpD-like"/>
    <property type="match status" value="1"/>
</dbReference>
<dbReference type="STRING" id="595494.Tola_1504"/>
<feature type="domain" description="Carboxymuconolactone decarboxylase-like" evidence="1">
    <location>
        <begin position="6"/>
        <end position="66"/>
    </location>
</feature>
<dbReference type="HOGENOM" id="CLU_093841_0_0_6"/>
<feature type="domain" description="Carboxymuconolactone decarboxylase-like" evidence="1">
    <location>
        <begin position="123"/>
        <end position="207"/>
    </location>
</feature>
<dbReference type="OrthoDB" id="9802489at2"/>
<dbReference type="Pfam" id="PF02627">
    <property type="entry name" value="CMD"/>
    <property type="match status" value="2"/>
</dbReference>